<evidence type="ECO:0000256" key="1">
    <source>
        <dbReference type="SAM" id="MobiDB-lite"/>
    </source>
</evidence>
<proteinExistence type="predicted"/>
<feature type="region of interest" description="Disordered" evidence="1">
    <location>
        <begin position="113"/>
        <end position="159"/>
    </location>
</feature>
<protein>
    <submittedName>
        <fullName evidence="2">Uncharacterized protein</fullName>
    </submittedName>
</protein>
<dbReference type="AlphaFoldDB" id="A0A4Z1JDB8"/>
<dbReference type="EMBL" id="PQXM01000540">
    <property type="protein sequence ID" value="TGO71689.1"/>
    <property type="molecule type" value="Genomic_DNA"/>
</dbReference>
<organism evidence="2 3">
    <name type="scientific">Botrytis elliptica</name>
    <dbReference type="NCBI Taxonomy" id="278938"/>
    <lineage>
        <taxon>Eukaryota</taxon>
        <taxon>Fungi</taxon>
        <taxon>Dikarya</taxon>
        <taxon>Ascomycota</taxon>
        <taxon>Pezizomycotina</taxon>
        <taxon>Leotiomycetes</taxon>
        <taxon>Helotiales</taxon>
        <taxon>Sclerotiniaceae</taxon>
        <taxon>Botrytis</taxon>
    </lineage>
</organism>
<sequence>MTFNQDLNKVPFSNIYESPKGKSINMCRHSAVIHTCDCEPKTTFRKCADQLKAESKSKKKDFKPLECPNYFREPSVRVDAKCCNCLAFDLVIEQSFAPKQPLAYHRRRISLDKKGNEKLRPTSSVAQPSRAATLQSQPQSHQTPPPPSQPARASTAKVVGRKIGDKVKNLIKKFEK</sequence>
<reference evidence="2 3" key="1">
    <citation type="submission" date="2017-12" db="EMBL/GenBank/DDBJ databases">
        <title>Comparative genomics of Botrytis spp.</title>
        <authorList>
            <person name="Valero-Jimenez C.A."/>
            <person name="Tapia P."/>
            <person name="Veloso J."/>
            <person name="Silva-Moreno E."/>
            <person name="Staats M."/>
            <person name="Valdes J.H."/>
            <person name="Van Kan J.A.L."/>
        </authorList>
    </citation>
    <scope>NUCLEOTIDE SEQUENCE [LARGE SCALE GENOMIC DNA]</scope>
    <source>
        <strain evidence="2 3">Be9601</strain>
    </source>
</reference>
<gene>
    <name evidence="2" type="ORF">BELL_0542g00080</name>
</gene>
<evidence type="ECO:0000313" key="2">
    <source>
        <dbReference type="EMBL" id="TGO71689.1"/>
    </source>
</evidence>
<dbReference type="Proteomes" id="UP000297229">
    <property type="component" value="Unassembled WGS sequence"/>
</dbReference>
<comment type="caution">
    <text evidence="2">The sequence shown here is derived from an EMBL/GenBank/DDBJ whole genome shotgun (WGS) entry which is preliminary data.</text>
</comment>
<keyword evidence="3" id="KW-1185">Reference proteome</keyword>
<accession>A0A4Z1JDB8</accession>
<evidence type="ECO:0000313" key="3">
    <source>
        <dbReference type="Proteomes" id="UP000297229"/>
    </source>
</evidence>
<name>A0A4Z1JDB8_9HELO</name>
<feature type="compositionally biased region" description="Polar residues" evidence="1">
    <location>
        <begin position="121"/>
        <end position="134"/>
    </location>
</feature>